<feature type="region of interest" description="Disordered" evidence="1">
    <location>
        <begin position="565"/>
        <end position="608"/>
    </location>
</feature>
<evidence type="ECO:0000313" key="2">
    <source>
        <dbReference type="EMBL" id="KAH9640587.1"/>
    </source>
</evidence>
<accession>A0A922MPU2</accession>
<evidence type="ECO:0000256" key="1">
    <source>
        <dbReference type="SAM" id="MobiDB-lite"/>
    </source>
</evidence>
<feature type="compositionally biased region" description="Basic and acidic residues" evidence="1">
    <location>
        <begin position="356"/>
        <end position="365"/>
    </location>
</feature>
<feature type="region of interest" description="Disordered" evidence="1">
    <location>
        <begin position="177"/>
        <end position="229"/>
    </location>
</feature>
<feature type="compositionally biased region" description="Acidic residues" evidence="1">
    <location>
        <begin position="262"/>
        <end position="288"/>
    </location>
</feature>
<reference evidence="2" key="1">
    <citation type="journal article" date="2021" name="G3 (Bethesda)">
        <title>Genome and transcriptome analysis of the beet armyworm Spodoptera exigua reveals targets for pest control. .</title>
        <authorList>
            <person name="Simon S."/>
            <person name="Breeschoten T."/>
            <person name="Jansen H.J."/>
            <person name="Dirks R.P."/>
            <person name="Schranz M.E."/>
            <person name="Ros V.I.D."/>
        </authorList>
    </citation>
    <scope>NUCLEOTIDE SEQUENCE</scope>
    <source>
        <strain evidence="2">TB_SE_WUR_2020</strain>
    </source>
</reference>
<name>A0A922MPU2_SPOEX</name>
<organism evidence="2 3">
    <name type="scientific">Spodoptera exigua</name>
    <name type="common">Beet armyworm</name>
    <name type="synonym">Noctua fulgens</name>
    <dbReference type="NCBI Taxonomy" id="7107"/>
    <lineage>
        <taxon>Eukaryota</taxon>
        <taxon>Metazoa</taxon>
        <taxon>Ecdysozoa</taxon>
        <taxon>Arthropoda</taxon>
        <taxon>Hexapoda</taxon>
        <taxon>Insecta</taxon>
        <taxon>Pterygota</taxon>
        <taxon>Neoptera</taxon>
        <taxon>Endopterygota</taxon>
        <taxon>Lepidoptera</taxon>
        <taxon>Glossata</taxon>
        <taxon>Ditrysia</taxon>
        <taxon>Noctuoidea</taxon>
        <taxon>Noctuidae</taxon>
        <taxon>Amphipyrinae</taxon>
        <taxon>Spodoptera</taxon>
    </lineage>
</organism>
<comment type="caution">
    <text evidence="2">The sequence shown here is derived from an EMBL/GenBank/DDBJ whole genome shotgun (WGS) entry which is preliminary data.</text>
</comment>
<protein>
    <submittedName>
        <fullName evidence="2">Uncharacterized protein</fullName>
    </submittedName>
</protein>
<feature type="region of interest" description="Disordered" evidence="1">
    <location>
        <begin position="245"/>
        <end position="304"/>
    </location>
</feature>
<feature type="compositionally biased region" description="Basic and acidic residues" evidence="1">
    <location>
        <begin position="565"/>
        <end position="597"/>
    </location>
</feature>
<feature type="region of interest" description="Disordered" evidence="1">
    <location>
        <begin position="321"/>
        <end position="383"/>
    </location>
</feature>
<feature type="compositionally biased region" description="Basic and acidic residues" evidence="1">
    <location>
        <begin position="26"/>
        <end position="42"/>
    </location>
</feature>
<feature type="compositionally biased region" description="Basic residues" evidence="1">
    <location>
        <begin position="115"/>
        <end position="124"/>
    </location>
</feature>
<feature type="compositionally biased region" description="Basic and acidic residues" evidence="1">
    <location>
        <begin position="7"/>
        <end position="17"/>
    </location>
</feature>
<feature type="region of interest" description="Disordered" evidence="1">
    <location>
        <begin position="1"/>
        <end position="157"/>
    </location>
</feature>
<dbReference type="AlphaFoldDB" id="A0A922MPU2"/>
<feature type="compositionally biased region" description="Basic and acidic residues" evidence="1">
    <location>
        <begin position="64"/>
        <end position="74"/>
    </location>
</feature>
<feature type="compositionally biased region" description="Basic residues" evidence="1">
    <location>
        <begin position="346"/>
        <end position="355"/>
    </location>
</feature>
<dbReference type="Proteomes" id="UP000814243">
    <property type="component" value="Unassembled WGS sequence"/>
</dbReference>
<sequence>MNTDEETPIKKKVDKQPTDNLTVTLDKIDAKRSEKGDEEPKPRIVLTFRSEKNSAKSSNMKIVTNEEKQEEAPRRSSRTRGKWEWVCDSDTSPKKNKSGTQTTSENDESDSSHTTPKRSTRRRSKDSDNVLANAIARKEKSYETQQAPQRLSRRIKPTAKILANEELRMGLESQNNARLGINEKSPEEGVRTRRSVRPLAMEIEKKKEPEMEVEEEMAVLGEDDDSQSQNTVMKLKHLCELGLKAISPDEAEESGNENRGEADEDEEGEAEEEDGEADELDEDEEVEDAIFLSKLMEADDSSDADFRCSVEVASKNRPRRSTRLCSSVGFNDSDRSSPVGEDEHKTHRKRRRHRSSGGDEPHSEVEVEDISNPAAADEGSEAACPTDETTIIAACFCETPSNVYAAPEELTEPIFCQAIELVDGVRVGCSHSARGHRSLGTFYQCSSGHLFHLDCGLPYNDTKQVPPGCPHCGMSSYRWKTVNDNCVKVKVEMKCSNKRIFLPDQREQCTPAYLSFAVREPKPETSPIIPEDLLPSPPIDLKQLCQQAAQAPNKSPQQLCDAILRGETKGNKRSKSEEPERDDDKVEESEKQDKGEEKADEEDEDVRAKEEDLIKVIRYLVAAGCDVNLPVSIKLLIF</sequence>
<feature type="compositionally biased region" description="Acidic residues" evidence="1">
    <location>
        <begin position="211"/>
        <end position="226"/>
    </location>
</feature>
<dbReference type="EMBL" id="JACEFF010000278">
    <property type="protein sequence ID" value="KAH9640587.1"/>
    <property type="molecule type" value="Genomic_DNA"/>
</dbReference>
<evidence type="ECO:0000313" key="3">
    <source>
        <dbReference type="Proteomes" id="UP000814243"/>
    </source>
</evidence>
<gene>
    <name evidence="2" type="ORF">HF086_000531</name>
</gene>
<proteinExistence type="predicted"/>